<dbReference type="GO" id="GO:0005975">
    <property type="term" value="P:carbohydrate metabolic process"/>
    <property type="evidence" value="ECO:0007669"/>
    <property type="project" value="InterPro"/>
</dbReference>
<comment type="catalytic activity">
    <reaction evidence="1">
        <text>Random endo-hydrolysis of N-acetyl-beta-D-glucosaminide (1-&gt;4)-beta-linkages in chitin and chitodextrins.</text>
        <dbReference type="EC" id="3.2.1.14"/>
    </reaction>
</comment>
<dbReference type="InterPro" id="IPR001579">
    <property type="entry name" value="Glyco_hydro_18_chit_AS"/>
</dbReference>
<evidence type="ECO:0000256" key="9">
    <source>
        <dbReference type="SAM" id="SignalP"/>
    </source>
</evidence>
<keyword evidence="4" id="KW-0119">Carbohydrate metabolism</keyword>
<dbReference type="Pfam" id="PF00704">
    <property type="entry name" value="Glyco_hydro_18"/>
    <property type="match status" value="1"/>
</dbReference>
<protein>
    <recommendedName>
        <fullName evidence="2">chitinase</fullName>
        <ecNumber evidence="2">3.2.1.14</ecNumber>
    </recommendedName>
</protein>
<feature type="coiled-coil region" evidence="8">
    <location>
        <begin position="174"/>
        <end position="201"/>
    </location>
</feature>
<dbReference type="SUPFAM" id="SSF54556">
    <property type="entry name" value="Chitinase insertion domain"/>
    <property type="match status" value="1"/>
</dbReference>
<dbReference type="Gene3D" id="3.20.20.80">
    <property type="entry name" value="Glycosidases"/>
    <property type="match status" value="1"/>
</dbReference>
<evidence type="ECO:0000256" key="2">
    <source>
        <dbReference type="ARBA" id="ARBA00012729"/>
    </source>
</evidence>
<dbReference type="PROSITE" id="PS51257">
    <property type="entry name" value="PROKAR_LIPOPROTEIN"/>
    <property type="match status" value="1"/>
</dbReference>
<dbReference type="PANTHER" id="PTHR11177:SF317">
    <property type="entry name" value="CHITINASE 12-RELATED"/>
    <property type="match status" value="1"/>
</dbReference>
<comment type="similarity">
    <text evidence="7">Belongs to the glycosyl hydrolase 18 family.</text>
</comment>
<evidence type="ECO:0000256" key="1">
    <source>
        <dbReference type="ARBA" id="ARBA00000822"/>
    </source>
</evidence>
<accession>A0A5M8QNA6</accession>
<dbReference type="PROSITE" id="PS01095">
    <property type="entry name" value="GH18_1"/>
    <property type="match status" value="1"/>
</dbReference>
<dbReference type="GO" id="GO:0006032">
    <property type="term" value="P:chitin catabolic process"/>
    <property type="evidence" value="ECO:0007669"/>
    <property type="project" value="UniProtKB-KW"/>
</dbReference>
<dbReference type="OrthoDB" id="9775889at2"/>
<dbReference type="InterPro" id="IPR017853">
    <property type="entry name" value="GH"/>
</dbReference>
<keyword evidence="4" id="KW-0624">Polysaccharide degradation</keyword>
<feature type="chain" id="PRO_5024299517" description="chitinase" evidence="9">
    <location>
        <begin position="28"/>
        <end position="388"/>
    </location>
</feature>
<evidence type="ECO:0000256" key="7">
    <source>
        <dbReference type="RuleBase" id="RU004453"/>
    </source>
</evidence>
<dbReference type="InterPro" id="IPR029070">
    <property type="entry name" value="Chitinase_insertion_sf"/>
</dbReference>
<keyword evidence="12" id="KW-1185">Reference proteome</keyword>
<keyword evidence="4" id="KW-0146">Chitin degradation</keyword>
<dbReference type="PROSITE" id="PS51910">
    <property type="entry name" value="GH18_2"/>
    <property type="match status" value="1"/>
</dbReference>
<dbReference type="GO" id="GO:0008843">
    <property type="term" value="F:endochitinase activity"/>
    <property type="evidence" value="ECO:0007669"/>
    <property type="project" value="UniProtKB-EC"/>
</dbReference>
<keyword evidence="8" id="KW-0175">Coiled coil</keyword>
<dbReference type="InterPro" id="IPR050314">
    <property type="entry name" value="Glycosyl_Hydrlase_18"/>
</dbReference>
<sequence length="388" mass="43731">MYLFKNIKTFLSSSALLSVAFSSFLLTSCGSNEKTEQQSETKSRPVVIGYVGGFKGLINTDDIKAEKLTHINYAFVDVKGGKAFLTNEKTDSTNFRKLKLLKDKNPELKILISIGGWAWSENFSDAVLTDSSRKVFAASSVDIIKKYDLDGVDIDWEYPGMPGEEGNVFRPEDKQNFTRMFQEIRSELDKLEKETNEKKLLTTAVAGFASFLNVTEMGKAQEYLDYVNLMTYDLFQGDTVVHHASLYPSKIYKSERSADNAFKAFTAAGVPAGKLVMGLPFYGRMFKVSKLEKGLGQKQISQEYIDGYTYIKDSLVNKKGFKEYRDTVAKAPYLMNAATGAILSYDDEESVREKCKYVLDHKMAGVMFWESTSDPKNYLLDEIDKSLK</sequence>
<dbReference type="InterPro" id="IPR001223">
    <property type="entry name" value="Glyco_hydro18_cat"/>
</dbReference>
<dbReference type="AlphaFoldDB" id="A0A5M8QNA6"/>
<dbReference type="RefSeq" id="WP_139014021.1">
    <property type="nucleotide sequence ID" value="NZ_VBSN01000066.1"/>
</dbReference>
<feature type="domain" description="GH18" evidence="10">
    <location>
        <begin position="45"/>
        <end position="388"/>
    </location>
</feature>
<organism evidence="11 12">
    <name type="scientific">Dyadobacter flavalbus</name>
    <dbReference type="NCBI Taxonomy" id="2579942"/>
    <lineage>
        <taxon>Bacteria</taxon>
        <taxon>Pseudomonadati</taxon>
        <taxon>Bacteroidota</taxon>
        <taxon>Cytophagia</taxon>
        <taxon>Cytophagales</taxon>
        <taxon>Spirosomataceae</taxon>
        <taxon>Dyadobacter</taxon>
    </lineage>
</organism>
<keyword evidence="9" id="KW-0732">Signal</keyword>
<dbReference type="PANTHER" id="PTHR11177">
    <property type="entry name" value="CHITINASE"/>
    <property type="match status" value="1"/>
</dbReference>
<name>A0A5M8QNA6_9BACT</name>
<keyword evidence="5 6" id="KW-0326">Glycosidase</keyword>
<dbReference type="Proteomes" id="UP000323994">
    <property type="component" value="Unassembled WGS sequence"/>
</dbReference>
<evidence type="ECO:0000256" key="5">
    <source>
        <dbReference type="ARBA" id="ARBA00023295"/>
    </source>
</evidence>
<evidence type="ECO:0000256" key="3">
    <source>
        <dbReference type="ARBA" id="ARBA00022801"/>
    </source>
</evidence>
<evidence type="ECO:0000256" key="6">
    <source>
        <dbReference type="RuleBase" id="RU000489"/>
    </source>
</evidence>
<dbReference type="InterPro" id="IPR011583">
    <property type="entry name" value="Chitinase_II/V-like_cat"/>
</dbReference>
<evidence type="ECO:0000313" key="12">
    <source>
        <dbReference type="Proteomes" id="UP000323994"/>
    </source>
</evidence>
<dbReference type="CDD" id="cd06548">
    <property type="entry name" value="GH18_chitinase"/>
    <property type="match status" value="1"/>
</dbReference>
<dbReference type="GO" id="GO:0008061">
    <property type="term" value="F:chitin binding"/>
    <property type="evidence" value="ECO:0007669"/>
    <property type="project" value="InterPro"/>
</dbReference>
<keyword evidence="3 6" id="KW-0378">Hydrolase</keyword>
<feature type="signal peptide" evidence="9">
    <location>
        <begin position="1"/>
        <end position="27"/>
    </location>
</feature>
<dbReference type="SUPFAM" id="SSF51445">
    <property type="entry name" value="(Trans)glycosidases"/>
    <property type="match status" value="1"/>
</dbReference>
<gene>
    <name evidence="11" type="ORF">FEM33_21410</name>
</gene>
<reference evidence="11 12" key="1">
    <citation type="submission" date="2019-05" db="EMBL/GenBank/DDBJ databases">
        <authorList>
            <person name="Qu J.-H."/>
        </authorList>
    </citation>
    <scope>NUCLEOTIDE SEQUENCE [LARGE SCALE GENOMIC DNA]</scope>
    <source>
        <strain evidence="11 12">NS28</strain>
    </source>
</reference>
<dbReference type="Gene3D" id="3.10.50.10">
    <property type="match status" value="1"/>
</dbReference>
<evidence type="ECO:0000259" key="10">
    <source>
        <dbReference type="PROSITE" id="PS51910"/>
    </source>
</evidence>
<evidence type="ECO:0000256" key="4">
    <source>
        <dbReference type="ARBA" id="ARBA00023024"/>
    </source>
</evidence>
<dbReference type="EC" id="3.2.1.14" evidence="2"/>
<evidence type="ECO:0000313" key="11">
    <source>
        <dbReference type="EMBL" id="KAA6436701.1"/>
    </source>
</evidence>
<evidence type="ECO:0000256" key="8">
    <source>
        <dbReference type="SAM" id="Coils"/>
    </source>
</evidence>
<dbReference type="SMART" id="SM00636">
    <property type="entry name" value="Glyco_18"/>
    <property type="match status" value="1"/>
</dbReference>
<comment type="caution">
    <text evidence="11">The sequence shown here is derived from an EMBL/GenBank/DDBJ whole genome shotgun (WGS) entry which is preliminary data.</text>
</comment>
<dbReference type="EMBL" id="VBSN01000066">
    <property type="protein sequence ID" value="KAA6436701.1"/>
    <property type="molecule type" value="Genomic_DNA"/>
</dbReference>
<proteinExistence type="inferred from homology"/>